<evidence type="ECO:0000313" key="4">
    <source>
        <dbReference type="Proteomes" id="UP000020825"/>
    </source>
</evidence>
<feature type="domain" description="Condensation" evidence="2">
    <location>
        <begin position="55"/>
        <end position="185"/>
    </location>
</feature>
<feature type="compositionally biased region" description="Low complexity" evidence="1">
    <location>
        <begin position="1"/>
        <end position="10"/>
    </location>
</feature>
<organism evidence="3 4">
    <name type="scientific">Mycobacterium intracellulare 1956</name>
    <dbReference type="NCBI Taxonomy" id="1299331"/>
    <lineage>
        <taxon>Bacteria</taxon>
        <taxon>Bacillati</taxon>
        <taxon>Actinomycetota</taxon>
        <taxon>Actinomycetes</taxon>
        <taxon>Mycobacteriales</taxon>
        <taxon>Mycobacteriaceae</taxon>
        <taxon>Mycobacterium</taxon>
        <taxon>Mycobacterium avium complex (MAC)</taxon>
    </lineage>
</organism>
<dbReference type="InterPro" id="IPR052058">
    <property type="entry name" value="Alcohol_O-acetyltransferase"/>
</dbReference>
<gene>
    <name evidence="3" type="ORF">I550_4438</name>
</gene>
<dbReference type="PATRIC" id="fig|1299331.3.peg.4332"/>
<evidence type="ECO:0000313" key="3">
    <source>
        <dbReference type="EMBL" id="EUA56279.1"/>
    </source>
</evidence>
<dbReference type="PANTHER" id="PTHR28037">
    <property type="entry name" value="ALCOHOL O-ACETYLTRANSFERASE 1-RELATED"/>
    <property type="match status" value="1"/>
</dbReference>
<reference evidence="3 4" key="1">
    <citation type="submission" date="2013-12" db="EMBL/GenBank/DDBJ databases">
        <authorList>
            <person name="Zelazny A."/>
            <person name="Olivier K."/>
            <person name="Holland S."/>
            <person name="Lenaerts A."/>
            <person name="Ordway D."/>
            <person name="DeGroote M.A."/>
            <person name="Parker T."/>
            <person name="Sizemore C."/>
            <person name="Tallon L.J."/>
            <person name="Sadzewicz L.K."/>
            <person name="Sengamalay N."/>
            <person name="Fraser C.M."/>
            <person name="Hine E."/>
            <person name="Shefchek K.A."/>
            <person name="Das S.P."/>
            <person name="Tettelin H."/>
        </authorList>
    </citation>
    <scope>NUCLEOTIDE SEQUENCE [LARGE SCALE GENOMIC DNA]</scope>
    <source>
        <strain evidence="3 4">1956</strain>
    </source>
</reference>
<dbReference type="PANTHER" id="PTHR28037:SF1">
    <property type="entry name" value="ALCOHOL O-ACETYLTRANSFERASE 1-RELATED"/>
    <property type="match status" value="1"/>
</dbReference>
<dbReference type="GO" id="GO:0008610">
    <property type="term" value="P:lipid biosynthetic process"/>
    <property type="evidence" value="ECO:0007669"/>
    <property type="project" value="UniProtKB-ARBA"/>
</dbReference>
<feature type="compositionally biased region" description="Basic and acidic residues" evidence="1">
    <location>
        <begin position="11"/>
        <end position="20"/>
    </location>
</feature>
<dbReference type="InterPro" id="IPR001242">
    <property type="entry name" value="Condensation_dom"/>
</dbReference>
<dbReference type="InterPro" id="IPR023213">
    <property type="entry name" value="CAT-like_dom_sf"/>
</dbReference>
<dbReference type="SUPFAM" id="SSF52777">
    <property type="entry name" value="CoA-dependent acyltransferases"/>
    <property type="match status" value="2"/>
</dbReference>
<dbReference type="Pfam" id="PF00668">
    <property type="entry name" value="Condensation"/>
    <property type="match status" value="1"/>
</dbReference>
<proteinExistence type="predicted"/>
<evidence type="ECO:0000259" key="2">
    <source>
        <dbReference type="Pfam" id="PF00668"/>
    </source>
</evidence>
<protein>
    <submittedName>
        <fullName evidence="3">Condensation domain protein</fullName>
    </submittedName>
</protein>
<accession>X8CJM5</accession>
<name>X8CJM5_MYCIT</name>
<comment type="caution">
    <text evidence="3">The sequence shown here is derived from an EMBL/GenBank/DDBJ whole genome shotgun (WGS) entry which is preliminary data.</text>
</comment>
<dbReference type="AlphaFoldDB" id="X8CJM5"/>
<feature type="region of interest" description="Disordered" evidence="1">
    <location>
        <begin position="1"/>
        <end position="20"/>
    </location>
</feature>
<dbReference type="Gene3D" id="3.30.559.10">
    <property type="entry name" value="Chloramphenicol acetyltransferase-like domain"/>
    <property type="match status" value="1"/>
</dbReference>
<evidence type="ECO:0000256" key="1">
    <source>
        <dbReference type="SAM" id="MobiDB-lite"/>
    </source>
</evidence>
<dbReference type="EMBL" id="JAOG01000002">
    <property type="protein sequence ID" value="EUA56279.1"/>
    <property type="molecule type" value="Genomic_DNA"/>
</dbReference>
<dbReference type="Proteomes" id="UP000020825">
    <property type="component" value="Unassembled WGS sequence"/>
</dbReference>
<dbReference type="Gene3D" id="3.30.559.30">
    <property type="entry name" value="Nonribosomal peptide synthetase, condensation domain"/>
    <property type="match status" value="1"/>
</dbReference>
<sequence>MANAATARSTTNRETRRVTSERIAAQPTGELRALGLRERCLYRYSERNPLLFVLVAEFDVALDPDLVGDALDAVQRRHPLLSAHVHEDHELGPVFYRADPATPIELSIHRDPDQGWHVFAAQELARPFGVATVPLMRATLLARRTTSTLLLTFDHVISDGISSVAVLDDLLAALNGEWLPVLPVPESLEDLAARRFEASDIGDVSAELGDPRMAVPTRIRPFDATPPYVHGVVMDRGATAHLLERCRNEDTTVHAAIVTAASRVRSAECGDDFVRAYSPINARELVAQEPGCCLCISFACTGMAPADGTAFWRQARETGDRLKAMRSPAGLMLGSAVIEDNFPFDADCDTAEQFLCTHLPSELTITNLGVQAMSRVRPIRPRTIWGPVVLTQIEREYVTGVVTYDGHLRMVTCGYTPTERFLEAVRETLTDAPGYPR</sequence>
<dbReference type="GO" id="GO:0003824">
    <property type="term" value="F:catalytic activity"/>
    <property type="evidence" value="ECO:0007669"/>
    <property type="project" value="InterPro"/>
</dbReference>